<keyword evidence="1" id="KW-0067">ATP-binding</keyword>
<evidence type="ECO:0000256" key="1">
    <source>
        <dbReference type="PROSITE-ProRule" id="PRU10141"/>
    </source>
</evidence>
<keyword evidence="1" id="KW-0547">Nucleotide-binding</keyword>
<dbReference type="Pfam" id="PF07714">
    <property type="entry name" value="PK_Tyr_Ser-Thr"/>
    <property type="match status" value="2"/>
</dbReference>
<dbReference type="PROSITE" id="PS00107">
    <property type="entry name" value="PROTEIN_KINASE_ATP"/>
    <property type="match status" value="1"/>
</dbReference>
<dbReference type="InterPro" id="IPR000719">
    <property type="entry name" value="Prot_kinase_dom"/>
</dbReference>
<dbReference type="InterPro" id="IPR017441">
    <property type="entry name" value="Protein_kinase_ATP_BS"/>
</dbReference>
<feature type="domain" description="Protein kinase" evidence="2">
    <location>
        <begin position="425"/>
        <end position="695"/>
    </location>
</feature>
<name>A0ABR0VDB6_REHGL</name>
<dbReference type="SMART" id="SM00220">
    <property type="entry name" value="S_TKc"/>
    <property type="match status" value="1"/>
</dbReference>
<feature type="domain" description="Protein kinase" evidence="2">
    <location>
        <begin position="92"/>
        <end position="393"/>
    </location>
</feature>
<evidence type="ECO:0000259" key="2">
    <source>
        <dbReference type="PROSITE" id="PS50011"/>
    </source>
</evidence>
<proteinExistence type="predicted"/>
<reference evidence="3 4" key="1">
    <citation type="journal article" date="2021" name="Comput. Struct. Biotechnol. J.">
        <title>De novo genome assembly of the potent medicinal plant Rehmannia glutinosa using nanopore technology.</title>
        <authorList>
            <person name="Ma L."/>
            <person name="Dong C."/>
            <person name="Song C."/>
            <person name="Wang X."/>
            <person name="Zheng X."/>
            <person name="Niu Y."/>
            <person name="Chen S."/>
            <person name="Feng W."/>
        </authorList>
    </citation>
    <scope>NUCLEOTIDE SEQUENCE [LARGE SCALE GENOMIC DNA]</scope>
    <source>
        <strain evidence="3">DH-2019</strain>
    </source>
</reference>
<dbReference type="PANTHER" id="PTHR48010:SF1">
    <property type="entry name" value="PROTEIN KINASE DOMAIN-CONTAINING PROTEIN"/>
    <property type="match status" value="1"/>
</dbReference>
<protein>
    <recommendedName>
        <fullName evidence="2">Protein kinase domain-containing protein</fullName>
    </recommendedName>
</protein>
<keyword evidence="4" id="KW-1185">Reference proteome</keyword>
<dbReference type="InterPro" id="IPR050994">
    <property type="entry name" value="At_inactive_RLKs"/>
</dbReference>
<feature type="binding site" evidence="1">
    <location>
        <position position="120"/>
    </location>
    <ligand>
        <name>ATP</name>
        <dbReference type="ChEBI" id="CHEBI:30616"/>
    </ligand>
</feature>
<dbReference type="InterPro" id="IPR011009">
    <property type="entry name" value="Kinase-like_dom_sf"/>
</dbReference>
<sequence length="732" mass="81448">MSAIYDNWERLVAAVLKKQQLWQLFHDHSRSPSILSEASDFSSSFNLRSPLHDLSFDFARLGSSSTYYRRALPKLVLVSDFSPAFDIKDVNMVSAELLGRGTFGSAYAAVMDNGVRIVVKRLKSTSISEMDFKRHIDIVGNVRHGNVAALRAYYSSEDERLVLYDYYSNGSVYALLHGMLNSSTGTSLFFIEGFVAALSQFITAQFIGVRGQTGENKAHVAWDTRLNIAIGAARGIAEIHMQNGGKLVHGNIKASNVFLTPQQFCCVSDLGLPAIIETPLMSATQCYAPEVKNTKNVSQASDVYSFGILLLELLTRKSAAHAPGGPKAVNLVKLVSSVKDKERAAKVFDADLYKHPTLREEMVKMLEIGIRCVEKLIDKRPKMSEVVQMLEDISKLNPISHTPSETKLIFLEDANATYDLEYMLRASAEVLGRGTFGTSYKAILENGNPIVVKRLRDVIVTSNEFQQHMEVIGRIRHENIAELRAYYFSRDEKLLVFDFYNQDNVSALLHGKIGTKKTPIGWKTRLKIAVGAARGIAHIHTQDGGRLVHGNIKSLNIFLDGQKYGIVSDAGLAKLTSPIRRSVMKIPDYCAPDVTDTQNVSQASDVYSFGVVLLELVSGKPSQLTADDGKVISLVKWIQSVVRDEWTAEVFDAELLRYENEETMLQVLQIAMDCVSTVPERRPRMSQVVKMLKEISGIGPLNESMLEDTWEQPSIESRLEDILEDLLPTLTP</sequence>
<accession>A0ABR0VDB6</accession>
<dbReference type="Gene3D" id="3.30.200.20">
    <property type="entry name" value="Phosphorylase Kinase, domain 1"/>
    <property type="match status" value="2"/>
</dbReference>
<gene>
    <name evidence="3" type="ORF">DH2020_034057</name>
</gene>
<dbReference type="PANTHER" id="PTHR48010">
    <property type="entry name" value="OS05G0588300 PROTEIN"/>
    <property type="match status" value="1"/>
</dbReference>
<dbReference type="EMBL" id="JABTTQ020001276">
    <property type="protein sequence ID" value="KAK6132199.1"/>
    <property type="molecule type" value="Genomic_DNA"/>
</dbReference>
<dbReference type="Proteomes" id="UP001318860">
    <property type="component" value="Unassembled WGS sequence"/>
</dbReference>
<evidence type="ECO:0000313" key="3">
    <source>
        <dbReference type="EMBL" id="KAK6132199.1"/>
    </source>
</evidence>
<organism evidence="3 4">
    <name type="scientific">Rehmannia glutinosa</name>
    <name type="common">Chinese foxglove</name>
    <dbReference type="NCBI Taxonomy" id="99300"/>
    <lineage>
        <taxon>Eukaryota</taxon>
        <taxon>Viridiplantae</taxon>
        <taxon>Streptophyta</taxon>
        <taxon>Embryophyta</taxon>
        <taxon>Tracheophyta</taxon>
        <taxon>Spermatophyta</taxon>
        <taxon>Magnoliopsida</taxon>
        <taxon>eudicotyledons</taxon>
        <taxon>Gunneridae</taxon>
        <taxon>Pentapetalae</taxon>
        <taxon>asterids</taxon>
        <taxon>lamiids</taxon>
        <taxon>Lamiales</taxon>
        <taxon>Orobanchaceae</taxon>
        <taxon>Rehmannieae</taxon>
        <taxon>Rehmannia</taxon>
    </lineage>
</organism>
<dbReference type="SUPFAM" id="SSF56112">
    <property type="entry name" value="Protein kinase-like (PK-like)"/>
    <property type="match status" value="2"/>
</dbReference>
<dbReference type="PROSITE" id="PS50011">
    <property type="entry name" value="PROTEIN_KINASE_DOM"/>
    <property type="match status" value="2"/>
</dbReference>
<dbReference type="Gene3D" id="1.10.510.10">
    <property type="entry name" value="Transferase(Phosphotransferase) domain 1"/>
    <property type="match status" value="2"/>
</dbReference>
<dbReference type="InterPro" id="IPR001245">
    <property type="entry name" value="Ser-Thr/Tyr_kinase_cat_dom"/>
</dbReference>
<comment type="caution">
    <text evidence="3">The sequence shown here is derived from an EMBL/GenBank/DDBJ whole genome shotgun (WGS) entry which is preliminary data.</text>
</comment>
<evidence type="ECO:0000313" key="4">
    <source>
        <dbReference type="Proteomes" id="UP001318860"/>
    </source>
</evidence>